<evidence type="ECO:0000256" key="9">
    <source>
        <dbReference type="SAM" id="MobiDB-lite"/>
    </source>
</evidence>
<dbReference type="PROSITE" id="PS50929">
    <property type="entry name" value="ABC_TM1F"/>
    <property type="match status" value="2"/>
</dbReference>
<dbReference type="SUPFAM" id="SSF52540">
    <property type="entry name" value="P-loop containing nucleoside triphosphate hydrolases"/>
    <property type="match status" value="2"/>
</dbReference>
<accession>A0A6G0X3T6</accession>
<dbReference type="InterPro" id="IPR017871">
    <property type="entry name" value="ABC_transporter-like_CS"/>
</dbReference>
<evidence type="ECO:0000256" key="5">
    <source>
        <dbReference type="ARBA" id="ARBA00022741"/>
    </source>
</evidence>
<evidence type="ECO:0008006" key="15">
    <source>
        <dbReference type="Google" id="ProtNLM"/>
    </source>
</evidence>
<dbReference type="InterPro" id="IPR027417">
    <property type="entry name" value="P-loop_NTPase"/>
</dbReference>
<dbReference type="FunFam" id="3.40.50.300:FF:000251">
    <property type="entry name" value="ABC transporter B family member 19"/>
    <property type="match status" value="1"/>
</dbReference>
<dbReference type="InterPro" id="IPR003593">
    <property type="entry name" value="AAA+_ATPase"/>
</dbReference>
<dbReference type="GO" id="GO:0005524">
    <property type="term" value="F:ATP binding"/>
    <property type="evidence" value="ECO:0007669"/>
    <property type="project" value="UniProtKB-KW"/>
</dbReference>
<dbReference type="EMBL" id="VJMJ01000110">
    <property type="protein sequence ID" value="KAF0734592.1"/>
    <property type="molecule type" value="Genomic_DNA"/>
</dbReference>
<dbReference type="VEuPathDB" id="FungiDB:AeMF1_009028"/>
<feature type="compositionally biased region" description="Polar residues" evidence="9">
    <location>
        <begin position="648"/>
        <end position="658"/>
    </location>
</feature>
<dbReference type="InterPro" id="IPR036640">
    <property type="entry name" value="ABC1_TM_sf"/>
</dbReference>
<keyword evidence="5" id="KW-0547">Nucleotide-binding</keyword>
<reference evidence="13 14" key="1">
    <citation type="submission" date="2019-07" db="EMBL/GenBank/DDBJ databases">
        <title>Genomics analysis of Aphanomyces spp. identifies a new class of oomycete effector associated with host adaptation.</title>
        <authorList>
            <person name="Gaulin E."/>
        </authorList>
    </citation>
    <scope>NUCLEOTIDE SEQUENCE [LARGE SCALE GENOMIC DNA]</scope>
    <source>
        <strain evidence="13 14">ATCC 201684</strain>
    </source>
</reference>
<dbReference type="PANTHER" id="PTHR43394:SF27">
    <property type="entry name" value="ATP-DEPENDENT TRANSLOCASE ABCB1-LIKE"/>
    <property type="match status" value="1"/>
</dbReference>
<feature type="transmembrane region" description="Helical" evidence="10">
    <location>
        <begin position="699"/>
        <end position="722"/>
    </location>
</feature>
<comment type="similarity">
    <text evidence="2">Belongs to the ABC transporter superfamily. ABCB family. Multidrug resistance exporter (TC 3.A.1.201) subfamily.</text>
</comment>
<dbReference type="SUPFAM" id="SSF90123">
    <property type="entry name" value="ABC transporter transmembrane region"/>
    <property type="match status" value="2"/>
</dbReference>
<evidence type="ECO:0000256" key="10">
    <source>
        <dbReference type="SAM" id="Phobius"/>
    </source>
</evidence>
<dbReference type="PROSITE" id="PS00211">
    <property type="entry name" value="ABC_TRANSPORTER_1"/>
    <property type="match status" value="2"/>
</dbReference>
<keyword evidence="3" id="KW-0813">Transport</keyword>
<feature type="transmembrane region" description="Helical" evidence="10">
    <location>
        <begin position="838"/>
        <end position="856"/>
    </location>
</feature>
<comment type="caution">
    <text evidence="13">The sequence shown here is derived from an EMBL/GenBank/DDBJ whole genome shotgun (WGS) entry which is preliminary data.</text>
</comment>
<keyword evidence="6" id="KW-0067">ATP-binding</keyword>
<dbReference type="CDD" id="cd03249">
    <property type="entry name" value="ABC_MTABC3_MDL1_MDL2"/>
    <property type="match status" value="2"/>
</dbReference>
<keyword evidence="8 10" id="KW-0472">Membrane</keyword>
<dbReference type="GO" id="GO:0005743">
    <property type="term" value="C:mitochondrial inner membrane"/>
    <property type="evidence" value="ECO:0007669"/>
    <property type="project" value="TreeGrafter"/>
</dbReference>
<feature type="transmembrane region" description="Helical" evidence="10">
    <location>
        <begin position="112"/>
        <end position="136"/>
    </location>
</feature>
<comment type="subcellular location">
    <subcellularLocation>
        <location evidence="1">Membrane</location>
        <topology evidence="1">Multi-pass membrane protein</topology>
    </subcellularLocation>
</comment>
<feature type="region of interest" description="Disordered" evidence="9">
    <location>
        <begin position="648"/>
        <end position="678"/>
    </location>
</feature>
<sequence length="1338" mass="145678">MASIIVKFDKQFKLMSKQENYDALATPKDDANQETKPTHDNIAMPPDHSDDIKFSFMSMYRYADTMDKVLMTIGLVMSAVNGAAFPLMAIIFGDSVNAFVAPIDFDKVNTAALDFLIVAIALLVSGYCSYACFAIAAERQMKKLRSECLKHIMYQEIGWYDQRDISELASRISGDTIKIKEGMGEKLGEALRFFCQFVAGYAIGFSHGWNLTLAMAGAMPLMALSMTLLLMRLKESTVHSQKVYAAAGGIAEENLGAIRTVASLNGEARAISKYAESIETVEVEAIGVSKFISFMLGWFFMFIWLANGIGLWYGGWLVSKQNHAVSDPGTVFSVFYGVLLGTMSVAQVTPNLNAVATAKGSATALFSILARQSQIDASNMNGDVSIECHGVIEARDLHFAYPSRQEDPILRGYSLTIHKGETVAFVGASGSGKSTLVALLERFYQPTSGAIYLDGRDISPLQLKWLRSQIGLVSQEPVLFAATIFENIAPGGDNISRDQVIAAAKLANAHDFIMGLPDGYDTMCGEKGATLSGGQKQRVAIARALVRQPKILVLDEATSALDNESERVVQDATNNLMAHTDMTTIVIAHRLSTIRNADKIAVISKGVVAELGRHDELMKLENGFYRALVLAQSGGSSSEQDFSTNIETQRPSNQQEGSQDYHVKPTWPSSSHLSSGKLVGHDEDTQLSRIFALTKPERPLLLVGVVACLLQGLVMPGVAFIISKVVNDMNKHYAIYLESGKQTTDALTALYDDVSHSAYIFVGVAVAHLFVGFWSTYTFRVIAEKLTTRLRNMHFQALMRQDVAFFDLPGNTTGTLTADLSTLATKVVVIAGDNQAKMLQSVFTIVAAFAIAFVFGSWQLTLVMAATFPLLLLSAWTRANQMHGRKQTSDSLADSGSIATEAITNARTITAFGLQENFIERYNTLLDGPLRQEARAAHVNGVFSGFAGFSTFAVYALVFWYGARLMNDGAIDFKQLMNTLMAIMMASQGLGQTASQLGDVDAAKKAAAKIFSIVDHKPLIDPTADEGIKPEVVRGHIKFTNVSFNYPSRPDIKVLQHYDLTIEPGQTVAFCGPSGGGKSTCVALLERFYNPTSGSITLDGRDISTLNLHWLRSHIGLVGQEPVLFVGTIAENIASGISDYKSLPDLQERVEAAAKMANAHNFIMQFPDGYQTQVGLKGEQLSGGQKQRIAIARAIMKNPSILLLDEATSALDSESEKVVQEALDKLLAAKGRTTIVIAHRLSTIRNADKICVVSGGRIAEQGTHDELIRLNGMYTRLVQTPQNISSRMIANISHLAFRQYIFVRCVLGRWMHYSVMAAGLVATPSGDEFGRIYAPTGS</sequence>
<dbReference type="GO" id="GO:0090374">
    <property type="term" value="P:oligopeptide export from mitochondrion"/>
    <property type="evidence" value="ECO:0007669"/>
    <property type="project" value="TreeGrafter"/>
</dbReference>
<proteinExistence type="inferred from homology"/>
<feature type="domain" description="ABC transporter" evidence="11">
    <location>
        <begin position="1037"/>
        <end position="1280"/>
    </location>
</feature>
<feature type="transmembrane region" description="Helical" evidence="10">
    <location>
        <begin position="69"/>
        <end position="92"/>
    </location>
</feature>
<evidence type="ECO:0000256" key="6">
    <source>
        <dbReference type="ARBA" id="ARBA00022840"/>
    </source>
</evidence>
<evidence type="ECO:0000256" key="7">
    <source>
        <dbReference type="ARBA" id="ARBA00022989"/>
    </source>
</evidence>
<feature type="transmembrane region" description="Helical" evidence="10">
    <location>
        <begin position="758"/>
        <end position="783"/>
    </location>
</feature>
<feature type="domain" description="ABC transmembrane type-1" evidence="12">
    <location>
        <begin position="73"/>
        <end position="357"/>
    </location>
</feature>
<protein>
    <recommendedName>
        <fullName evidence="15">Bile salt export pump</fullName>
    </recommendedName>
</protein>
<feature type="domain" description="ABC transporter" evidence="11">
    <location>
        <begin position="392"/>
        <end position="630"/>
    </location>
</feature>
<dbReference type="InterPro" id="IPR039421">
    <property type="entry name" value="Type_1_exporter"/>
</dbReference>
<gene>
    <name evidence="13" type="ORF">Ae201684_008748</name>
</gene>
<feature type="compositionally biased region" description="Basic and acidic residues" evidence="9">
    <location>
        <begin position="27"/>
        <end position="39"/>
    </location>
</feature>
<evidence type="ECO:0000256" key="8">
    <source>
        <dbReference type="ARBA" id="ARBA00023136"/>
    </source>
</evidence>
<keyword evidence="4 10" id="KW-0812">Transmembrane</keyword>
<evidence type="ECO:0000256" key="4">
    <source>
        <dbReference type="ARBA" id="ARBA00022692"/>
    </source>
</evidence>
<dbReference type="InterPro" id="IPR003439">
    <property type="entry name" value="ABC_transporter-like_ATP-bd"/>
</dbReference>
<dbReference type="GO" id="GO:0015421">
    <property type="term" value="F:ABC-type oligopeptide transporter activity"/>
    <property type="evidence" value="ECO:0007669"/>
    <property type="project" value="TreeGrafter"/>
</dbReference>
<evidence type="ECO:0000256" key="1">
    <source>
        <dbReference type="ARBA" id="ARBA00004141"/>
    </source>
</evidence>
<name>A0A6G0X3T6_9STRA</name>
<evidence type="ECO:0000256" key="2">
    <source>
        <dbReference type="ARBA" id="ARBA00007577"/>
    </source>
</evidence>
<evidence type="ECO:0000259" key="12">
    <source>
        <dbReference type="PROSITE" id="PS50929"/>
    </source>
</evidence>
<dbReference type="Gene3D" id="3.40.50.300">
    <property type="entry name" value="P-loop containing nucleotide triphosphate hydrolases"/>
    <property type="match status" value="2"/>
</dbReference>
<dbReference type="PANTHER" id="PTHR43394">
    <property type="entry name" value="ATP-DEPENDENT PERMEASE MDL1, MITOCHONDRIAL"/>
    <property type="match status" value="1"/>
</dbReference>
<feature type="transmembrane region" description="Helical" evidence="10">
    <location>
        <begin position="330"/>
        <end position="349"/>
    </location>
</feature>
<keyword evidence="14" id="KW-1185">Reference proteome</keyword>
<evidence type="ECO:0000256" key="3">
    <source>
        <dbReference type="ARBA" id="ARBA00022448"/>
    </source>
</evidence>
<feature type="region of interest" description="Disordered" evidence="9">
    <location>
        <begin position="25"/>
        <end position="44"/>
    </location>
</feature>
<evidence type="ECO:0000313" key="13">
    <source>
        <dbReference type="EMBL" id="KAF0734592.1"/>
    </source>
</evidence>
<feature type="transmembrane region" description="Helical" evidence="10">
    <location>
        <begin position="296"/>
        <end position="318"/>
    </location>
</feature>
<dbReference type="Pfam" id="PF00005">
    <property type="entry name" value="ABC_tran"/>
    <property type="match status" value="2"/>
</dbReference>
<dbReference type="CDD" id="cd18577">
    <property type="entry name" value="ABC_6TM_Pgp_ABCB1_D1_like"/>
    <property type="match status" value="1"/>
</dbReference>
<evidence type="ECO:0000313" key="14">
    <source>
        <dbReference type="Proteomes" id="UP000481153"/>
    </source>
</evidence>
<dbReference type="InterPro" id="IPR011527">
    <property type="entry name" value="ABC1_TM_dom"/>
</dbReference>
<feature type="transmembrane region" description="Helical" evidence="10">
    <location>
        <begin position="941"/>
        <end position="963"/>
    </location>
</feature>
<dbReference type="Proteomes" id="UP000481153">
    <property type="component" value="Unassembled WGS sequence"/>
</dbReference>
<organism evidence="13 14">
    <name type="scientific">Aphanomyces euteiches</name>
    <dbReference type="NCBI Taxonomy" id="100861"/>
    <lineage>
        <taxon>Eukaryota</taxon>
        <taxon>Sar</taxon>
        <taxon>Stramenopiles</taxon>
        <taxon>Oomycota</taxon>
        <taxon>Saprolegniomycetes</taxon>
        <taxon>Saprolegniales</taxon>
        <taxon>Verrucalvaceae</taxon>
        <taxon>Aphanomyces</taxon>
    </lineage>
</organism>
<dbReference type="FunFam" id="3.40.50.300:FF:000205">
    <property type="entry name" value="ABC transporter B family member 4"/>
    <property type="match status" value="1"/>
</dbReference>
<feature type="transmembrane region" description="Helical" evidence="10">
    <location>
        <begin position="190"/>
        <end position="207"/>
    </location>
</feature>
<dbReference type="PROSITE" id="PS50893">
    <property type="entry name" value="ABC_TRANSPORTER_2"/>
    <property type="match status" value="2"/>
</dbReference>
<dbReference type="CDD" id="cd18578">
    <property type="entry name" value="ABC_6TM_Pgp_ABCB1_D2_like"/>
    <property type="match status" value="1"/>
</dbReference>
<keyword evidence="7 10" id="KW-1133">Transmembrane helix</keyword>
<feature type="transmembrane region" description="Helical" evidence="10">
    <location>
        <begin position="213"/>
        <end position="231"/>
    </location>
</feature>
<dbReference type="GO" id="GO:0016887">
    <property type="term" value="F:ATP hydrolysis activity"/>
    <property type="evidence" value="ECO:0007669"/>
    <property type="project" value="InterPro"/>
</dbReference>
<dbReference type="Pfam" id="PF00664">
    <property type="entry name" value="ABC_membrane"/>
    <property type="match status" value="2"/>
</dbReference>
<feature type="domain" description="ABC transmembrane type-1" evidence="12">
    <location>
        <begin position="702"/>
        <end position="1002"/>
    </location>
</feature>
<feature type="transmembrane region" description="Helical" evidence="10">
    <location>
        <begin position="862"/>
        <end position="879"/>
    </location>
</feature>
<dbReference type="SMART" id="SM00382">
    <property type="entry name" value="AAA"/>
    <property type="match status" value="2"/>
</dbReference>
<evidence type="ECO:0000259" key="11">
    <source>
        <dbReference type="PROSITE" id="PS50893"/>
    </source>
</evidence>
<dbReference type="Gene3D" id="1.20.1560.10">
    <property type="entry name" value="ABC transporter type 1, transmembrane domain"/>
    <property type="match status" value="1"/>
</dbReference>